<dbReference type="Proteomes" id="UP000053760">
    <property type="component" value="Unassembled WGS sequence"/>
</dbReference>
<dbReference type="STRING" id="55661.A0A091G8R0"/>
<evidence type="ECO:0000313" key="3">
    <source>
        <dbReference type="Proteomes" id="UP000053760"/>
    </source>
</evidence>
<accession>A0A091G8R0</accession>
<organism evidence="2 3">
    <name type="scientific">Cuculus canorus</name>
    <name type="common">Common cuckoo</name>
    <dbReference type="NCBI Taxonomy" id="55661"/>
    <lineage>
        <taxon>Eukaryota</taxon>
        <taxon>Metazoa</taxon>
        <taxon>Chordata</taxon>
        <taxon>Craniata</taxon>
        <taxon>Vertebrata</taxon>
        <taxon>Euteleostomi</taxon>
        <taxon>Archelosauria</taxon>
        <taxon>Archosauria</taxon>
        <taxon>Dinosauria</taxon>
        <taxon>Saurischia</taxon>
        <taxon>Theropoda</taxon>
        <taxon>Coelurosauria</taxon>
        <taxon>Aves</taxon>
        <taxon>Neognathae</taxon>
        <taxon>Neoaves</taxon>
        <taxon>Otidimorphae</taxon>
        <taxon>Cuculiformes</taxon>
        <taxon>Cuculidae</taxon>
        <taxon>Cuculus</taxon>
    </lineage>
</organism>
<keyword evidence="3" id="KW-1185">Reference proteome</keyword>
<dbReference type="EMBL" id="KL447831">
    <property type="protein sequence ID" value="KFO77721.1"/>
    <property type="molecule type" value="Genomic_DNA"/>
</dbReference>
<feature type="region of interest" description="Disordered" evidence="1">
    <location>
        <begin position="1"/>
        <end position="29"/>
    </location>
</feature>
<proteinExistence type="predicted"/>
<sequence>MFDGYEGAEDAEVYEDELYREESSSEQSIDSEVEFHLYSQIHYSQNLEEISTLEINEEADVVGGTDHSAQLSDDPEVIVLSDTADEDSVYKIKATKSTSSLGSGKIQAPPGTSTPRHDEAPGYNTMYPTGSSEDVSKRSKSTSGKHTPVTSAGLHATQDILVIDDSSEEESFVSESDNVESWMLLGADAVDGDDDIMLNLEGCATPVGEG</sequence>
<feature type="region of interest" description="Disordered" evidence="1">
    <location>
        <begin position="100"/>
        <end position="155"/>
    </location>
</feature>
<name>A0A091G8R0_CUCCA</name>
<feature type="compositionally biased region" description="Polar residues" evidence="1">
    <location>
        <begin position="141"/>
        <end position="150"/>
    </location>
</feature>
<protein>
    <submittedName>
        <fullName evidence="2">Zinc finger CCHC domain-containing protein 7</fullName>
    </submittedName>
</protein>
<feature type="compositionally biased region" description="Acidic residues" evidence="1">
    <location>
        <begin position="1"/>
        <end position="19"/>
    </location>
</feature>
<dbReference type="AlphaFoldDB" id="A0A091G8R0"/>
<evidence type="ECO:0000313" key="2">
    <source>
        <dbReference type="EMBL" id="KFO77721.1"/>
    </source>
</evidence>
<evidence type="ECO:0000256" key="1">
    <source>
        <dbReference type="SAM" id="MobiDB-lite"/>
    </source>
</evidence>
<reference evidence="2 3" key="1">
    <citation type="submission" date="2014-04" db="EMBL/GenBank/DDBJ databases">
        <title>Genome evolution of avian class.</title>
        <authorList>
            <person name="Zhang G."/>
            <person name="Li C."/>
        </authorList>
    </citation>
    <scope>NUCLEOTIDE SEQUENCE [LARGE SCALE GENOMIC DNA]</scope>
    <source>
        <strain evidence="2">BGI_N303</strain>
    </source>
</reference>
<gene>
    <name evidence="2" type="ORF">N303_04856</name>
</gene>